<name>A0A916T0W7_9MICO</name>
<reference evidence="1" key="1">
    <citation type="journal article" date="2014" name="Int. J. Syst. Evol. Microbiol.">
        <title>Complete genome sequence of Corynebacterium casei LMG S-19264T (=DSM 44701T), isolated from a smear-ripened cheese.</title>
        <authorList>
            <consortium name="US DOE Joint Genome Institute (JGI-PGF)"/>
            <person name="Walter F."/>
            <person name="Albersmeier A."/>
            <person name="Kalinowski J."/>
            <person name="Ruckert C."/>
        </authorList>
    </citation>
    <scope>NUCLEOTIDE SEQUENCE</scope>
    <source>
        <strain evidence="1">CGMCC 1.15085</strain>
    </source>
</reference>
<dbReference type="Pfam" id="PF06718">
    <property type="entry name" value="DUF1203"/>
    <property type="match status" value="1"/>
</dbReference>
<evidence type="ECO:0008006" key="3">
    <source>
        <dbReference type="Google" id="ProtNLM"/>
    </source>
</evidence>
<evidence type="ECO:0000313" key="2">
    <source>
        <dbReference type="Proteomes" id="UP000636793"/>
    </source>
</evidence>
<dbReference type="EMBL" id="BMHI01000002">
    <property type="protein sequence ID" value="GGB23414.1"/>
    <property type="molecule type" value="Genomic_DNA"/>
</dbReference>
<dbReference type="RefSeq" id="WP_188836050.1">
    <property type="nucleotide sequence ID" value="NZ_BMHI01000002.1"/>
</dbReference>
<comment type="caution">
    <text evidence="1">The sequence shown here is derived from an EMBL/GenBank/DDBJ whole genome shotgun (WGS) entry which is preliminary data.</text>
</comment>
<evidence type="ECO:0000313" key="1">
    <source>
        <dbReference type="EMBL" id="GGB23414.1"/>
    </source>
</evidence>
<dbReference type="InterPro" id="IPR009593">
    <property type="entry name" value="DUF1203"/>
</dbReference>
<dbReference type="Proteomes" id="UP000636793">
    <property type="component" value="Unassembled WGS sequence"/>
</dbReference>
<accession>A0A916T0W7</accession>
<gene>
    <name evidence="1" type="ORF">GCM10011492_11620</name>
</gene>
<proteinExistence type="predicted"/>
<keyword evidence="2" id="KW-1185">Reference proteome</keyword>
<protein>
    <recommendedName>
        <fullName evidence="3">DUF1203 domain-containing protein</fullName>
    </recommendedName>
</protein>
<reference evidence="1" key="2">
    <citation type="submission" date="2020-09" db="EMBL/GenBank/DDBJ databases">
        <authorList>
            <person name="Sun Q."/>
            <person name="Zhou Y."/>
        </authorList>
    </citation>
    <scope>NUCLEOTIDE SEQUENCE</scope>
    <source>
        <strain evidence="1">CGMCC 1.15085</strain>
    </source>
</reference>
<organism evidence="1 2">
    <name type="scientific">Flexivirga endophytica</name>
    <dbReference type="NCBI Taxonomy" id="1849103"/>
    <lineage>
        <taxon>Bacteria</taxon>
        <taxon>Bacillati</taxon>
        <taxon>Actinomycetota</taxon>
        <taxon>Actinomycetes</taxon>
        <taxon>Micrococcales</taxon>
        <taxon>Dermacoccaceae</taxon>
        <taxon>Flexivirga</taxon>
    </lineage>
</organism>
<dbReference type="PIRSF" id="PIRSF034110">
    <property type="entry name" value="DUF1203"/>
    <property type="match status" value="1"/>
</dbReference>
<dbReference type="AlphaFoldDB" id="A0A916T0W7"/>
<sequence length="180" mass="19618">MQTTHDQIVTSDAAIEYHGLDPHELAQVLDRGIDQGGNPVEPFTDYDGGWPLRCCLADSCPGDVIAIIAFSPFSWHGPYRETGPVVVHAAGCPGHDGRFPVQFEGRDQVLRAFGDDAGRVNTQVYDRHRLVRAGDGLASAIDAILADPRVREVHAHNVISQCFSFAAAAPREGMAPYVRW</sequence>